<gene>
    <name evidence="2" type="primary">pgsB</name>
    <name evidence="2" type="ORF">FC695_14505</name>
</gene>
<evidence type="ECO:0000313" key="3">
    <source>
        <dbReference type="Proteomes" id="UP000308444"/>
    </source>
</evidence>
<dbReference type="NCBIfam" id="TIGR04012">
    <property type="entry name" value="poly_gGlu_PgsB"/>
    <property type="match status" value="1"/>
</dbReference>
<dbReference type="EMBL" id="SZOH01000889">
    <property type="protein sequence ID" value="TKJ03275.1"/>
    <property type="molecule type" value="Genomic_DNA"/>
</dbReference>
<dbReference type="PANTHER" id="PTHR43445:SF1">
    <property type="entry name" value="PGA SYNTHASE CAPB"/>
    <property type="match status" value="1"/>
</dbReference>
<comment type="caution">
    <text evidence="2">The sequence shown here is derived from an EMBL/GenBank/DDBJ whole genome shotgun (WGS) entry which is preliminary data.</text>
</comment>
<feature type="non-terminal residue" evidence="2">
    <location>
        <position position="257"/>
    </location>
</feature>
<dbReference type="Pfam" id="PF08245">
    <property type="entry name" value="Mur_ligase_M"/>
    <property type="match status" value="1"/>
</dbReference>
<dbReference type="GO" id="GO:0045227">
    <property type="term" value="P:capsule polysaccharide biosynthetic process"/>
    <property type="evidence" value="ECO:0007669"/>
    <property type="project" value="InterPro"/>
</dbReference>
<dbReference type="PANTHER" id="PTHR43445">
    <property type="entry name" value="UDP-N-ACETYLMURAMATE--L-ALANINE LIGASE-RELATED"/>
    <property type="match status" value="1"/>
</dbReference>
<dbReference type="Gene3D" id="3.40.1190.10">
    <property type="entry name" value="Mur-like, catalytic domain"/>
    <property type="match status" value="1"/>
</dbReference>
<accession>A0A9X9A8V9</accession>
<feature type="domain" description="Mur ligase central" evidence="1">
    <location>
        <begin position="37"/>
        <end position="238"/>
    </location>
</feature>
<dbReference type="AlphaFoldDB" id="A0A9X9A8V9"/>
<dbReference type="InterPro" id="IPR036565">
    <property type="entry name" value="Mur-like_cat_sf"/>
</dbReference>
<reference evidence="2 3" key="1">
    <citation type="journal article" date="2019" name="Environ. Microbiol.">
        <title>An active ?-lactamase is a part of an orchestrated cell wall stress resistance network of Bacillus subtilis and related rhizosphere species.</title>
        <authorList>
            <person name="Bucher T."/>
            <person name="Keren-Paz A."/>
            <person name="Hausser J."/>
            <person name="Olender T."/>
            <person name="Cytryn E."/>
            <person name="Kolodkin-Gal I."/>
        </authorList>
    </citation>
    <scope>NUCLEOTIDE SEQUENCE [LARGE SCALE GENOMIC DNA]</scope>
    <source>
        <strain evidence="2 3">I32</strain>
    </source>
</reference>
<sequence length="257" mass="28762">MITIGICVTGLIVYGIWEQMCHKKRLNSIPIRINVNGIRGKSTVTRLITGVVKEANYKTVGKTTGTSARMIYWFTKEETPIKRRKEGPNIGEQRRVVKEVADLEAEALVCECMAVQPDYQLIFQNKMLNANIGVIVNVLEDHMDVMGPTLDEVATAFTATIPYNGHLITIESPYLDYFKEIAKERNTKVIVADNSKVSEDYLKKFDYMVFPDNVSIALAVAEAIGVDEETAFRGMLNAQPDPGAMRITRFGDELHPS</sequence>
<dbReference type="PRINTS" id="PR01758">
    <property type="entry name" value="CAPSULEPROTB"/>
</dbReference>
<dbReference type="GO" id="GO:0005524">
    <property type="term" value="F:ATP binding"/>
    <property type="evidence" value="ECO:0007669"/>
    <property type="project" value="InterPro"/>
</dbReference>
<evidence type="ECO:0000259" key="1">
    <source>
        <dbReference type="Pfam" id="PF08245"/>
    </source>
</evidence>
<dbReference type="GO" id="GO:0016020">
    <property type="term" value="C:membrane"/>
    <property type="evidence" value="ECO:0007669"/>
    <property type="project" value="InterPro"/>
</dbReference>
<dbReference type="GO" id="GO:0016881">
    <property type="term" value="F:acid-amino acid ligase activity"/>
    <property type="evidence" value="ECO:0007669"/>
    <property type="project" value="InterPro"/>
</dbReference>
<evidence type="ECO:0000313" key="2">
    <source>
        <dbReference type="EMBL" id="TKJ03275.1"/>
    </source>
</evidence>
<protein>
    <submittedName>
        <fullName evidence="2">Poly-gamma-glutamate synthase PgsB</fullName>
    </submittedName>
</protein>
<name>A0A9X9A8V9_BACCE</name>
<dbReference type="InterPro" id="IPR050061">
    <property type="entry name" value="MurCDEF_pg_biosynth"/>
</dbReference>
<dbReference type="InterPro" id="IPR008337">
    <property type="entry name" value="Capsule_biosynth_CapB"/>
</dbReference>
<proteinExistence type="predicted"/>
<dbReference type="InterPro" id="IPR013221">
    <property type="entry name" value="Mur_ligase_cen"/>
</dbReference>
<dbReference type="Proteomes" id="UP000308444">
    <property type="component" value="Unassembled WGS sequence"/>
</dbReference>
<organism evidence="2 3">
    <name type="scientific">Bacillus cereus</name>
    <dbReference type="NCBI Taxonomy" id="1396"/>
    <lineage>
        <taxon>Bacteria</taxon>
        <taxon>Bacillati</taxon>
        <taxon>Bacillota</taxon>
        <taxon>Bacilli</taxon>
        <taxon>Bacillales</taxon>
        <taxon>Bacillaceae</taxon>
        <taxon>Bacillus</taxon>
        <taxon>Bacillus cereus group</taxon>
    </lineage>
</organism>
<dbReference type="SUPFAM" id="SSF53623">
    <property type="entry name" value="MurD-like peptide ligases, catalytic domain"/>
    <property type="match status" value="1"/>
</dbReference>